<accession>A0ABU1FT63</accession>
<keyword evidence="6" id="KW-1185">Reference proteome</keyword>
<comment type="caution">
    <text evidence="5">The sequence shown here is derived from an EMBL/GenBank/DDBJ whole genome shotgun (WGS) entry which is preliminary data.</text>
</comment>
<dbReference type="Pfam" id="PF00534">
    <property type="entry name" value="Glycos_transf_1"/>
    <property type="match status" value="1"/>
</dbReference>
<dbReference type="EMBL" id="JAVKGT010000014">
    <property type="protein sequence ID" value="MDR5711829.1"/>
    <property type="molecule type" value="Genomic_DNA"/>
</dbReference>
<sequence length="368" mass="39614">MRICLIASSQFPIAEPFAGGLEAHTHAMARTLLERGHEVTLFAGAGSDPELNAELLLPEEFCGSETGRRDISAKPEEWMQQHHAYLGLMLRLAQEFQQTGRPRFDVIHNNSLHHLPVAMSSLVPTPIITTLHTPPTPWLESAISYAGPEATFAAVSRATAEAWSDVVSAEVVTNGVDIQRWSPGPGGTEAVWTGRLVPEKAPHLAIDAARLAGFRIHLAGPVMDQDYFTTEVLPRLDDTAIYRGHLHQDELRELVGGSAVAVVSSQWDEPYGLVAAEAMACGTPVAAFPRGGLVENVSATSGVLAAENTAEALADAIRQAAELDRSGVRAWAEKSLSLERMVRDYEMLYDRAAHPHGAGQAQTARAAA</sequence>
<feature type="domain" description="Glycosyl transferase family 1" evidence="3">
    <location>
        <begin position="191"/>
        <end position="324"/>
    </location>
</feature>
<feature type="domain" description="Glycosyltransferase subfamily 4-like N-terminal" evidence="4">
    <location>
        <begin position="19"/>
        <end position="180"/>
    </location>
</feature>
<evidence type="ECO:0000259" key="4">
    <source>
        <dbReference type="Pfam" id="PF13439"/>
    </source>
</evidence>
<proteinExistence type="predicted"/>
<dbReference type="PANTHER" id="PTHR12526:SF595">
    <property type="entry name" value="BLL5217 PROTEIN"/>
    <property type="match status" value="1"/>
</dbReference>
<evidence type="ECO:0000259" key="3">
    <source>
        <dbReference type="Pfam" id="PF00534"/>
    </source>
</evidence>
<gene>
    <name evidence="5" type="ORF">RH857_06735</name>
</gene>
<name>A0ABU1FT63_9MICC</name>
<protein>
    <submittedName>
        <fullName evidence="5">Glycosyltransferase</fullName>
        <ecNumber evidence="5">2.4.-.-</ecNumber>
    </submittedName>
</protein>
<keyword evidence="1 5" id="KW-0328">Glycosyltransferase</keyword>
<evidence type="ECO:0000256" key="2">
    <source>
        <dbReference type="ARBA" id="ARBA00022679"/>
    </source>
</evidence>
<dbReference type="EC" id="2.4.-.-" evidence="5"/>
<dbReference type="Gene3D" id="3.40.50.2000">
    <property type="entry name" value="Glycogen Phosphorylase B"/>
    <property type="match status" value="2"/>
</dbReference>
<evidence type="ECO:0000313" key="5">
    <source>
        <dbReference type="EMBL" id="MDR5711829.1"/>
    </source>
</evidence>
<keyword evidence="2 5" id="KW-0808">Transferase</keyword>
<evidence type="ECO:0000256" key="1">
    <source>
        <dbReference type="ARBA" id="ARBA00022676"/>
    </source>
</evidence>
<dbReference type="SUPFAM" id="SSF53756">
    <property type="entry name" value="UDP-Glycosyltransferase/glycogen phosphorylase"/>
    <property type="match status" value="1"/>
</dbReference>
<dbReference type="Pfam" id="PF13439">
    <property type="entry name" value="Glyco_transf_4"/>
    <property type="match status" value="1"/>
</dbReference>
<dbReference type="GO" id="GO:0016757">
    <property type="term" value="F:glycosyltransferase activity"/>
    <property type="evidence" value="ECO:0007669"/>
    <property type="project" value="UniProtKB-KW"/>
</dbReference>
<reference evidence="6" key="1">
    <citation type="submission" date="2023-07" db="EMBL/GenBank/DDBJ databases">
        <title>Description of three actinobacteria isolated from air of manufacturing shop in a pharmaceutical factory.</title>
        <authorList>
            <person name="Zhang D.-F."/>
        </authorList>
    </citation>
    <scope>NUCLEOTIDE SEQUENCE [LARGE SCALE GENOMIC DNA]</scope>
    <source>
        <strain evidence="6">CCTCC AB 207010</strain>
    </source>
</reference>
<dbReference type="InterPro" id="IPR001296">
    <property type="entry name" value="Glyco_trans_1"/>
</dbReference>
<dbReference type="PANTHER" id="PTHR12526">
    <property type="entry name" value="GLYCOSYLTRANSFERASE"/>
    <property type="match status" value="1"/>
</dbReference>
<dbReference type="InterPro" id="IPR028098">
    <property type="entry name" value="Glyco_trans_4-like_N"/>
</dbReference>
<dbReference type="RefSeq" id="WP_310537208.1">
    <property type="nucleotide sequence ID" value="NZ_BAAAOC010000001.1"/>
</dbReference>
<organism evidence="5 6">
    <name type="scientific">Nesterenkonia flava</name>
    <dbReference type="NCBI Taxonomy" id="469799"/>
    <lineage>
        <taxon>Bacteria</taxon>
        <taxon>Bacillati</taxon>
        <taxon>Actinomycetota</taxon>
        <taxon>Actinomycetes</taxon>
        <taxon>Micrococcales</taxon>
        <taxon>Micrococcaceae</taxon>
        <taxon>Nesterenkonia</taxon>
    </lineage>
</organism>
<evidence type="ECO:0000313" key="6">
    <source>
        <dbReference type="Proteomes" id="UP001260872"/>
    </source>
</evidence>
<dbReference type="Proteomes" id="UP001260872">
    <property type="component" value="Unassembled WGS sequence"/>
</dbReference>